<protein>
    <submittedName>
        <fullName evidence="2">Uncharacterized protein</fullName>
    </submittedName>
</protein>
<organism evidence="2 3">
    <name type="scientific">Xanthomonas campestris pv. malvacearum</name>
    <dbReference type="NCBI Taxonomy" id="86040"/>
    <lineage>
        <taxon>Bacteria</taxon>
        <taxon>Pseudomonadati</taxon>
        <taxon>Pseudomonadota</taxon>
        <taxon>Gammaproteobacteria</taxon>
        <taxon>Lysobacterales</taxon>
        <taxon>Lysobacteraceae</taxon>
        <taxon>Xanthomonas</taxon>
    </lineage>
</organism>
<evidence type="ECO:0000313" key="3">
    <source>
        <dbReference type="Proteomes" id="UP000251513"/>
    </source>
</evidence>
<accession>A0AA45BV47</accession>
<proteinExistence type="predicted"/>
<comment type="caution">
    <text evidence="2">The sequence shown here is derived from an EMBL/GenBank/DDBJ whole genome shotgun (WGS) entry which is preliminary data.</text>
</comment>
<evidence type="ECO:0000256" key="1">
    <source>
        <dbReference type="SAM" id="MobiDB-lite"/>
    </source>
</evidence>
<dbReference type="Proteomes" id="UP000251513">
    <property type="component" value="Unassembled WGS sequence"/>
</dbReference>
<dbReference type="RefSeq" id="WP_108350125.1">
    <property type="nucleotide sequence ID" value="NZ_KZ795063.1"/>
</dbReference>
<gene>
    <name evidence="2" type="ORF">C7T86_19580</name>
</gene>
<feature type="non-terminal residue" evidence="2">
    <location>
        <position position="521"/>
    </location>
</feature>
<feature type="region of interest" description="Disordered" evidence="1">
    <location>
        <begin position="465"/>
        <end position="484"/>
    </location>
</feature>
<evidence type="ECO:0000313" key="2">
    <source>
        <dbReference type="EMBL" id="PUE90854.1"/>
    </source>
</evidence>
<sequence length="521" mass="55012">MPKKTTPLFQGHHALEQQTFARDPLLEALVDSGRFNKDAATNLINMPKDRALAHALGVSPHSGGPLQDYKIGSTQVLKDLASTKDGIAALAGDAGALDRMAMKVQRLSDAAQVALINGELHTNAGLNQPRDQARAITNAFFDDPISKLPTSYASKNVAQMDAHGQASWNTRQWAVVTHNEGRIVSTLNHFQSSGQPLTRGGNLDLQRHGLSQAISDAYHGGKLTLSPGGVAVVENALGEEAARPLRVPRGQSGAASMEVLLGNASASTLVRSGGLLATGADAVLTARRSAELLEQGNATAAQSEVTHALARNVGGWAGGASTAAALGGSGFVPAGLVVGDALLMSKAFDKGADLLDNRAIYHQTDKAGVEWQFNGRNWQREAAIDLAPDGWRTSGEQPVVASYEKSQELGALANAKAVELALGKVPPPQDPFDLPARASDQVGLDNQNWHRNPESQAWERQVKTAVSGANDRGSYEHQTASPERAQQLNQEALGRIESNIATGREAIAAAYLENHAAQRAQ</sequence>
<reference evidence="2 3" key="1">
    <citation type="submission" date="2018-03" db="EMBL/GenBank/DDBJ databases">
        <title>Sequencing of reference strains of Xanthomonas.</title>
        <authorList>
            <person name="Studholme D.J."/>
            <person name="Vicente J."/>
            <person name="Sarris P."/>
        </authorList>
    </citation>
    <scope>NUCLEOTIDE SEQUENCE [LARGE SCALE GENOMIC DNA]</scope>
    <source>
        <strain evidence="2 3">WHRI 5232</strain>
    </source>
</reference>
<dbReference type="EMBL" id="PYJH01000054">
    <property type="protein sequence ID" value="PUE90854.1"/>
    <property type="molecule type" value="Genomic_DNA"/>
</dbReference>
<name>A0AA45BV47_XANCM</name>
<dbReference type="AlphaFoldDB" id="A0AA45BV47"/>